<evidence type="ECO:0000256" key="7">
    <source>
        <dbReference type="ARBA" id="ARBA00023239"/>
    </source>
</evidence>
<comment type="cofactor">
    <cofactor evidence="1">
        <name>pyruvate</name>
        <dbReference type="ChEBI" id="CHEBI:15361"/>
    </cofactor>
</comment>
<dbReference type="Proteomes" id="UP000178372">
    <property type="component" value="Unassembled WGS sequence"/>
</dbReference>
<keyword evidence="5" id="KW-0620">Polyamine biosynthesis</keyword>
<evidence type="ECO:0000256" key="4">
    <source>
        <dbReference type="ARBA" id="ARBA00023066"/>
    </source>
</evidence>
<dbReference type="Pfam" id="PF02675">
    <property type="entry name" value="AdoMet_dc"/>
    <property type="match status" value="1"/>
</dbReference>
<evidence type="ECO:0000313" key="11">
    <source>
        <dbReference type="Proteomes" id="UP000178372"/>
    </source>
</evidence>
<dbReference type="GO" id="GO:0005829">
    <property type="term" value="C:cytosol"/>
    <property type="evidence" value="ECO:0007669"/>
    <property type="project" value="TreeGrafter"/>
</dbReference>
<keyword evidence="7" id="KW-0456">Lyase</keyword>
<dbReference type="Gene3D" id="3.60.90.10">
    <property type="entry name" value="S-adenosylmethionine decarboxylase"/>
    <property type="match status" value="1"/>
</dbReference>
<dbReference type="GO" id="GO:0008295">
    <property type="term" value="P:spermidine biosynthetic process"/>
    <property type="evidence" value="ECO:0007669"/>
    <property type="project" value="UniProtKB-KW"/>
</dbReference>
<evidence type="ECO:0000256" key="1">
    <source>
        <dbReference type="ARBA" id="ARBA00001928"/>
    </source>
</evidence>
<evidence type="ECO:0000256" key="2">
    <source>
        <dbReference type="ARBA" id="ARBA00022793"/>
    </source>
</evidence>
<accession>A0A1F7GAW9</accession>
<dbReference type="AlphaFoldDB" id="A0A1F7GAW9"/>
<keyword evidence="2" id="KW-0210">Decarboxylase</keyword>
<keyword evidence="3" id="KW-0068">Autocatalytic cleavage</keyword>
<name>A0A1F7GAW9_9BACT</name>
<evidence type="ECO:0000256" key="6">
    <source>
        <dbReference type="ARBA" id="ARBA00023145"/>
    </source>
</evidence>
<evidence type="ECO:0000256" key="9">
    <source>
        <dbReference type="ARBA" id="ARBA00023317"/>
    </source>
</evidence>
<evidence type="ECO:0000256" key="3">
    <source>
        <dbReference type="ARBA" id="ARBA00022813"/>
    </source>
</evidence>
<dbReference type="InterPro" id="IPR016067">
    <property type="entry name" value="S-AdoMet_deCO2ase_core"/>
</dbReference>
<sequence length="133" mass="15123">MNNSNIELFGLHLMFDGYNCDPGKLDDREYVFNVIDGLREHIGMTELTKPVVVKALGNDHHDPGGLSGFVIIKESHISVHTFVKRKFVTADVYSCKQFDTNSVTNYLKKAFATEDADIFIQKRGLRYPKENLI</sequence>
<dbReference type="InterPro" id="IPR003826">
    <property type="entry name" value="AdoMetDC_fam_prok"/>
</dbReference>
<evidence type="ECO:0008006" key="12">
    <source>
        <dbReference type="Google" id="ProtNLM"/>
    </source>
</evidence>
<proteinExistence type="predicted"/>
<keyword evidence="6" id="KW-0865">Zymogen</keyword>
<evidence type="ECO:0000313" key="10">
    <source>
        <dbReference type="EMBL" id="OGK16017.1"/>
    </source>
</evidence>
<reference evidence="10 11" key="1">
    <citation type="journal article" date="2016" name="Nat. Commun.">
        <title>Thousands of microbial genomes shed light on interconnected biogeochemical processes in an aquifer system.</title>
        <authorList>
            <person name="Anantharaman K."/>
            <person name="Brown C.T."/>
            <person name="Hug L.A."/>
            <person name="Sharon I."/>
            <person name="Castelle C.J."/>
            <person name="Probst A.J."/>
            <person name="Thomas B.C."/>
            <person name="Singh A."/>
            <person name="Wilkins M.J."/>
            <person name="Karaoz U."/>
            <person name="Brodie E.L."/>
            <person name="Williams K.H."/>
            <person name="Hubbard S.S."/>
            <person name="Banfield J.F."/>
        </authorList>
    </citation>
    <scope>NUCLEOTIDE SEQUENCE [LARGE SCALE GENOMIC DNA]</scope>
</reference>
<dbReference type="PANTHER" id="PTHR33866:SF2">
    <property type="entry name" value="S-ADENOSYLMETHIONINE DECARBOXYLASE PROENZYME"/>
    <property type="match status" value="1"/>
</dbReference>
<keyword evidence="4" id="KW-0745">Spermidine biosynthesis</keyword>
<protein>
    <recommendedName>
        <fullName evidence="12">S-adenosylmethionine decarboxylase proenzyme</fullName>
    </recommendedName>
</protein>
<dbReference type="EMBL" id="MFZF01000022">
    <property type="protein sequence ID" value="OGK16017.1"/>
    <property type="molecule type" value="Genomic_DNA"/>
</dbReference>
<keyword evidence="9" id="KW-0670">Pyruvate</keyword>
<keyword evidence="8" id="KW-0704">Schiff base</keyword>
<evidence type="ECO:0000256" key="8">
    <source>
        <dbReference type="ARBA" id="ARBA00023270"/>
    </source>
</evidence>
<gene>
    <name evidence="10" type="ORF">A2690_01005</name>
</gene>
<dbReference type="PANTHER" id="PTHR33866">
    <property type="entry name" value="S-ADENOSYLMETHIONINE DECARBOXYLASE PROENZYME"/>
    <property type="match status" value="1"/>
</dbReference>
<comment type="caution">
    <text evidence="10">The sequence shown here is derived from an EMBL/GenBank/DDBJ whole genome shotgun (WGS) entry which is preliminary data.</text>
</comment>
<organism evidence="10 11">
    <name type="scientific">Candidatus Roizmanbacteria bacterium RIFCSPHIGHO2_01_FULL_39_12b</name>
    <dbReference type="NCBI Taxonomy" id="1802030"/>
    <lineage>
        <taxon>Bacteria</taxon>
        <taxon>Candidatus Roizmaniibacteriota</taxon>
    </lineage>
</organism>
<dbReference type="GO" id="GO:0004014">
    <property type="term" value="F:adenosylmethionine decarboxylase activity"/>
    <property type="evidence" value="ECO:0007669"/>
    <property type="project" value="InterPro"/>
</dbReference>
<evidence type="ECO:0000256" key="5">
    <source>
        <dbReference type="ARBA" id="ARBA00023115"/>
    </source>
</evidence>
<dbReference type="SUPFAM" id="SSF56276">
    <property type="entry name" value="S-adenosylmethionine decarboxylase"/>
    <property type="match status" value="1"/>
</dbReference>